<feature type="non-terminal residue" evidence="2">
    <location>
        <position position="1"/>
    </location>
</feature>
<feature type="region of interest" description="Disordered" evidence="1">
    <location>
        <begin position="44"/>
        <end position="72"/>
    </location>
</feature>
<gene>
    <name evidence="2" type="ORF">JG687_00018429</name>
</gene>
<reference evidence="2" key="1">
    <citation type="submission" date="2021-01" db="EMBL/GenBank/DDBJ databases">
        <title>Phytophthora aleatoria, a newly-described species from Pinus radiata is distinct from Phytophthora cactorum isolates based on comparative genomics.</title>
        <authorList>
            <person name="Mcdougal R."/>
            <person name="Panda P."/>
            <person name="Williams N."/>
            <person name="Studholme D.J."/>
        </authorList>
    </citation>
    <scope>NUCLEOTIDE SEQUENCE</scope>
    <source>
        <strain evidence="2">NZFS 3830</strain>
    </source>
</reference>
<evidence type="ECO:0000313" key="3">
    <source>
        <dbReference type="Proteomes" id="UP000688947"/>
    </source>
</evidence>
<dbReference type="EMBL" id="JAENGZ010002527">
    <property type="protein sequence ID" value="KAG6943485.1"/>
    <property type="molecule type" value="Genomic_DNA"/>
</dbReference>
<dbReference type="VEuPathDB" id="FungiDB:PC110_g2961"/>
<evidence type="ECO:0000313" key="2">
    <source>
        <dbReference type="EMBL" id="KAG6943485.1"/>
    </source>
</evidence>
<evidence type="ECO:0000256" key="1">
    <source>
        <dbReference type="SAM" id="MobiDB-lite"/>
    </source>
</evidence>
<organism evidence="2 3">
    <name type="scientific">Phytophthora cactorum</name>
    <dbReference type="NCBI Taxonomy" id="29920"/>
    <lineage>
        <taxon>Eukaryota</taxon>
        <taxon>Sar</taxon>
        <taxon>Stramenopiles</taxon>
        <taxon>Oomycota</taxon>
        <taxon>Peronosporomycetes</taxon>
        <taxon>Peronosporales</taxon>
        <taxon>Peronosporaceae</taxon>
        <taxon>Phytophthora</taxon>
    </lineage>
</organism>
<proteinExistence type="predicted"/>
<sequence>NIKRKTEYTSPNPRPLGSTITLDDHSSQCCVSLEAFAALFPRKRKGTKRSKGSISRKTERAQHASPPQIDRHRKRLRDVINTDSVYHRSDVIALQASRCAMRDLDINNKENNSTMPSQRPTIAPTWRAPLAQMNGERYETLACSNTSHIHFRTIGWAALAERRRRCRSSSKRVLRNVLMNWSR</sequence>
<name>A0A8T1TQN0_9STRA</name>
<dbReference type="Proteomes" id="UP000688947">
    <property type="component" value="Unassembled WGS sequence"/>
</dbReference>
<protein>
    <submittedName>
        <fullName evidence="2">Uncharacterized protein</fullName>
    </submittedName>
</protein>
<feature type="region of interest" description="Disordered" evidence="1">
    <location>
        <begin position="1"/>
        <end position="20"/>
    </location>
</feature>
<dbReference type="AlphaFoldDB" id="A0A8T1TQN0"/>
<accession>A0A8T1TQN0</accession>
<comment type="caution">
    <text evidence="2">The sequence shown here is derived from an EMBL/GenBank/DDBJ whole genome shotgun (WGS) entry which is preliminary data.</text>
</comment>